<name>A0ABN9SY53_9DINO</name>
<feature type="region of interest" description="Disordered" evidence="1">
    <location>
        <begin position="288"/>
        <end position="317"/>
    </location>
</feature>
<evidence type="ECO:0000256" key="1">
    <source>
        <dbReference type="SAM" id="MobiDB-lite"/>
    </source>
</evidence>
<evidence type="ECO:0000313" key="3">
    <source>
        <dbReference type="Proteomes" id="UP001189429"/>
    </source>
</evidence>
<comment type="caution">
    <text evidence="2">The sequence shown here is derived from an EMBL/GenBank/DDBJ whole genome shotgun (WGS) entry which is preliminary data.</text>
</comment>
<feature type="compositionally biased region" description="Gly residues" evidence="1">
    <location>
        <begin position="304"/>
        <end position="317"/>
    </location>
</feature>
<proteinExistence type="predicted"/>
<dbReference type="EMBL" id="CAUYUJ010014160">
    <property type="protein sequence ID" value="CAK0837521.1"/>
    <property type="molecule type" value="Genomic_DNA"/>
</dbReference>
<keyword evidence="3" id="KW-1185">Reference proteome</keyword>
<reference evidence="2" key="1">
    <citation type="submission" date="2023-10" db="EMBL/GenBank/DDBJ databases">
        <authorList>
            <person name="Chen Y."/>
            <person name="Shah S."/>
            <person name="Dougan E. K."/>
            <person name="Thang M."/>
            <person name="Chan C."/>
        </authorList>
    </citation>
    <scope>NUCLEOTIDE SEQUENCE [LARGE SCALE GENOMIC DNA]</scope>
</reference>
<evidence type="ECO:0000313" key="2">
    <source>
        <dbReference type="EMBL" id="CAK0837521.1"/>
    </source>
</evidence>
<gene>
    <name evidence="2" type="ORF">PCOR1329_LOCUS33698</name>
</gene>
<organism evidence="2 3">
    <name type="scientific">Prorocentrum cordatum</name>
    <dbReference type="NCBI Taxonomy" id="2364126"/>
    <lineage>
        <taxon>Eukaryota</taxon>
        <taxon>Sar</taxon>
        <taxon>Alveolata</taxon>
        <taxon>Dinophyceae</taxon>
        <taxon>Prorocentrales</taxon>
        <taxon>Prorocentraceae</taxon>
        <taxon>Prorocentrum</taxon>
    </lineage>
</organism>
<sequence length="350" mass="37921">MIRRWRARWRVVQEMRGAHRVCGAPARVPGSSKRLRAVWSAWSPWARGRSSARRQCEHLAAAKGQQVRMRQAGGWRCTPRSAALAQLMAAWRWRAQTIRAFSLAASKRELHAFQACWLAWRLSRARREQLLLAGSTLQARAAAGARQLAAVLGRACRRQWVGEAEWISRASGDPTMQAMFARFAHAVEGHGGAGGESPALRPPAAARRDAFRSLLELIWARRQLSVALRRAATGLRPGPGTAPRLAVPSPLTRWVLGAWPGEELMPAAGSPCHQLALRRLRHTLPELGRGPPRPACALGPAGSSSGGGGGPWAAGGGGAPAAERRALMWGVLADLVVVHYPARRRGLLPP</sequence>
<dbReference type="Proteomes" id="UP001189429">
    <property type="component" value="Unassembled WGS sequence"/>
</dbReference>
<protein>
    <submittedName>
        <fullName evidence="2">Uncharacterized protein</fullName>
    </submittedName>
</protein>
<accession>A0ABN9SY53</accession>